<dbReference type="Gene3D" id="3.40.80.10">
    <property type="entry name" value="Peptidoglycan recognition protein-like"/>
    <property type="match status" value="1"/>
</dbReference>
<gene>
    <name evidence="2" type="ORF">CF651_22860</name>
</gene>
<feature type="domain" description="N-acetylmuramoyl-L-alanine amidase" evidence="1">
    <location>
        <begin position="40"/>
        <end position="158"/>
    </location>
</feature>
<dbReference type="RefSeq" id="WP_094017203.1">
    <property type="nucleotide sequence ID" value="NZ_NMQW01000036.1"/>
</dbReference>
<organism evidence="2 3">
    <name type="scientific">Paenibacillus rigui</name>
    <dbReference type="NCBI Taxonomy" id="554312"/>
    <lineage>
        <taxon>Bacteria</taxon>
        <taxon>Bacillati</taxon>
        <taxon>Bacillota</taxon>
        <taxon>Bacilli</taxon>
        <taxon>Bacillales</taxon>
        <taxon>Paenibacillaceae</taxon>
        <taxon>Paenibacillus</taxon>
    </lineage>
</organism>
<dbReference type="InterPro" id="IPR002502">
    <property type="entry name" value="Amidase_domain"/>
</dbReference>
<proteinExistence type="predicted"/>
<sequence>MEVLRHIQATALPFSVKPFIDITDTLPSRTPDPEPRRTKDQITHISIHHSAVEGATIESYANYHVNTLGWAHIGYHFVIKGDQAYQTNDLSTFSYHTSSNNSYTVSVSISGDLSKRPLSEVERNNLYAVILTYMSLFNIPVENVLGHNEYPSNNTSCPCIDMVQVRNDIRTLQNKISYTNSPQYAQERAFKIANQILFFYNLAQGKNPDGTAASPGNIEWGKNVLLELDPFMTEKGLL</sequence>
<evidence type="ECO:0000259" key="1">
    <source>
        <dbReference type="Pfam" id="PF01510"/>
    </source>
</evidence>
<reference evidence="2 3" key="1">
    <citation type="submission" date="2017-07" db="EMBL/GenBank/DDBJ databases">
        <title>Genome sequencing and assembly of Paenibacillus rigui.</title>
        <authorList>
            <person name="Mayilraj S."/>
        </authorList>
    </citation>
    <scope>NUCLEOTIDE SEQUENCE [LARGE SCALE GENOMIC DNA]</scope>
    <source>
        <strain evidence="2 3">JCM 16352</strain>
    </source>
</reference>
<comment type="caution">
    <text evidence="2">The sequence shown here is derived from an EMBL/GenBank/DDBJ whole genome shotgun (WGS) entry which is preliminary data.</text>
</comment>
<dbReference type="CDD" id="cd06583">
    <property type="entry name" value="PGRP"/>
    <property type="match status" value="1"/>
</dbReference>
<dbReference type="OrthoDB" id="9812621at2"/>
<protein>
    <recommendedName>
        <fullName evidence="1">N-acetylmuramoyl-L-alanine amidase domain-containing protein</fullName>
    </recommendedName>
</protein>
<name>A0A229UKH3_9BACL</name>
<dbReference type="EMBL" id="NMQW01000036">
    <property type="protein sequence ID" value="OXM83957.1"/>
    <property type="molecule type" value="Genomic_DNA"/>
</dbReference>
<dbReference type="GO" id="GO:0009253">
    <property type="term" value="P:peptidoglycan catabolic process"/>
    <property type="evidence" value="ECO:0007669"/>
    <property type="project" value="InterPro"/>
</dbReference>
<dbReference type="GO" id="GO:0008745">
    <property type="term" value="F:N-acetylmuramoyl-L-alanine amidase activity"/>
    <property type="evidence" value="ECO:0007669"/>
    <property type="project" value="InterPro"/>
</dbReference>
<dbReference type="Proteomes" id="UP000215509">
    <property type="component" value="Unassembled WGS sequence"/>
</dbReference>
<evidence type="ECO:0000313" key="3">
    <source>
        <dbReference type="Proteomes" id="UP000215509"/>
    </source>
</evidence>
<evidence type="ECO:0000313" key="2">
    <source>
        <dbReference type="EMBL" id="OXM83957.1"/>
    </source>
</evidence>
<dbReference type="AlphaFoldDB" id="A0A229UKH3"/>
<dbReference type="Pfam" id="PF01510">
    <property type="entry name" value="Amidase_2"/>
    <property type="match status" value="1"/>
</dbReference>
<keyword evidence="3" id="KW-1185">Reference proteome</keyword>
<accession>A0A229UKH3</accession>
<dbReference type="SUPFAM" id="SSF55846">
    <property type="entry name" value="N-acetylmuramoyl-L-alanine amidase-like"/>
    <property type="match status" value="1"/>
</dbReference>
<dbReference type="InterPro" id="IPR036505">
    <property type="entry name" value="Amidase/PGRP_sf"/>
</dbReference>